<dbReference type="NCBIfam" id="TIGR00996">
    <property type="entry name" value="Mtu_fam_mce"/>
    <property type="match status" value="1"/>
</dbReference>
<dbReference type="InterPro" id="IPR005693">
    <property type="entry name" value="Mce"/>
</dbReference>
<feature type="domain" description="Mce/MlaD" evidence="2">
    <location>
        <begin position="39"/>
        <end position="114"/>
    </location>
</feature>
<feature type="region of interest" description="Disordered" evidence="1">
    <location>
        <begin position="351"/>
        <end position="413"/>
    </location>
</feature>
<dbReference type="GO" id="GO:0005576">
    <property type="term" value="C:extracellular region"/>
    <property type="evidence" value="ECO:0007669"/>
    <property type="project" value="TreeGrafter"/>
</dbReference>
<sequence>MITRVVRLQLVAFLLITVLGVGYAGFRYAGFGDLFGATTYPVRVQLAQSGGIFTGADVTYRGVSVGRVGPLTITPEGVEAQLDIRRDAPAIPADVDAAVHNLSAIGEQYVDLLPASDDGPYLQDGSVIPVGRTSTPVPVEELVVSLDDFVRSVPLDSLRTVVGELGDAFSDTALPLQKLLDTTNAFTEDAVEALPETIRLIEDGRTVLTTQNEVSGSFRSFSEDLALLADQLAESDPDLRRLMETGPEASTEIRGLLRESGSGLGQLIADLLTISRVAEPRQAALRQILVTYPGVTTTTYTVVPGDGTAHLGLVLSNLFDPPPCTRGYEGTNRRPGSDVSEAPINRKAYCAEPQGSPIDVRGAQNVPDAKTPTAPADAPSGPPRGGLPAGSAPVIPDRVGSLPPLSSLAQILS</sequence>
<organism evidence="3 4">
    <name type="scientific">Pseudonocardia hierapolitana</name>
    <dbReference type="NCBI Taxonomy" id="1128676"/>
    <lineage>
        <taxon>Bacteria</taxon>
        <taxon>Bacillati</taxon>
        <taxon>Actinomycetota</taxon>
        <taxon>Actinomycetes</taxon>
        <taxon>Pseudonocardiales</taxon>
        <taxon>Pseudonocardiaceae</taxon>
        <taxon>Pseudonocardia</taxon>
    </lineage>
</organism>
<evidence type="ECO:0000259" key="2">
    <source>
        <dbReference type="Pfam" id="PF02470"/>
    </source>
</evidence>
<evidence type="ECO:0000313" key="3">
    <source>
        <dbReference type="EMBL" id="TWF78291.1"/>
    </source>
</evidence>
<dbReference type="OrthoDB" id="4741753at2"/>
<dbReference type="AlphaFoldDB" id="A0A561STX4"/>
<name>A0A561STX4_9PSEU</name>
<evidence type="ECO:0000256" key="1">
    <source>
        <dbReference type="SAM" id="MobiDB-lite"/>
    </source>
</evidence>
<dbReference type="RefSeq" id="WP_147257333.1">
    <property type="nucleotide sequence ID" value="NZ_VIWU01000001.1"/>
</dbReference>
<dbReference type="PANTHER" id="PTHR33371">
    <property type="entry name" value="INTERMEMBRANE PHOSPHOLIPID TRANSPORT SYSTEM BINDING PROTEIN MLAD-RELATED"/>
    <property type="match status" value="1"/>
</dbReference>
<feature type="compositionally biased region" description="Low complexity" evidence="1">
    <location>
        <begin position="367"/>
        <end position="379"/>
    </location>
</feature>
<keyword evidence="4" id="KW-1185">Reference proteome</keyword>
<proteinExistence type="predicted"/>
<evidence type="ECO:0000313" key="4">
    <source>
        <dbReference type="Proteomes" id="UP000321261"/>
    </source>
</evidence>
<dbReference type="EMBL" id="VIWU01000001">
    <property type="protein sequence ID" value="TWF78291.1"/>
    <property type="molecule type" value="Genomic_DNA"/>
</dbReference>
<dbReference type="PANTHER" id="PTHR33371:SF16">
    <property type="entry name" value="MCE-FAMILY PROTEIN MCE3F"/>
    <property type="match status" value="1"/>
</dbReference>
<dbReference type="Pfam" id="PF02470">
    <property type="entry name" value="MlaD"/>
    <property type="match status" value="1"/>
</dbReference>
<accession>A0A561STX4</accession>
<protein>
    <submittedName>
        <fullName evidence="3">Phospholipid/cholesterol/gamma-HCH transport system substrate-binding protein</fullName>
    </submittedName>
</protein>
<reference evidence="3 4" key="1">
    <citation type="submission" date="2019-06" db="EMBL/GenBank/DDBJ databases">
        <title>Sequencing the genomes of 1000 actinobacteria strains.</title>
        <authorList>
            <person name="Klenk H.-P."/>
        </authorList>
    </citation>
    <scope>NUCLEOTIDE SEQUENCE [LARGE SCALE GENOMIC DNA]</scope>
    <source>
        <strain evidence="3 4">DSM 45671</strain>
    </source>
</reference>
<dbReference type="InterPro" id="IPR003399">
    <property type="entry name" value="Mce/MlaD"/>
</dbReference>
<dbReference type="Proteomes" id="UP000321261">
    <property type="component" value="Unassembled WGS sequence"/>
</dbReference>
<comment type="caution">
    <text evidence="3">The sequence shown here is derived from an EMBL/GenBank/DDBJ whole genome shotgun (WGS) entry which is preliminary data.</text>
</comment>
<dbReference type="InterPro" id="IPR052336">
    <property type="entry name" value="MlaD_Phospholipid_Transporter"/>
</dbReference>
<gene>
    <name evidence="3" type="ORF">FHX44_114214</name>
</gene>